<name>A0A2R6W663_MARPO</name>
<organism evidence="1 2">
    <name type="scientific">Marchantia polymorpha</name>
    <name type="common">Common liverwort</name>
    <name type="synonym">Marchantia aquatica</name>
    <dbReference type="NCBI Taxonomy" id="3197"/>
    <lineage>
        <taxon>Eukaryota</taxon>
        <taxon>Viridiplantae</taxon>
        <taxon>Streptophyta</taxon>
        <taxon>Embryophyta</taxon>
        <taxon>Marchantiophyta</taxon>
        <taxon>Marchantiopsida</taxon>
        <taxon>Marchantiidae</taxon>
        <taxon>Marchantiales</taxon>
        <taxon>Marchantiaceae</taxon>
        <taxon>Marchantia</taxon>
    </lineage>
</organism>
<sequence length="146" mass="16938">MDGTLALQSTFSEQHSWKEATEQGSSDCTRSIAPPDSEGRLFQRIEKLVKRFYFEGRTNCTPGAVLYSRLWTIDLAARMDGARIRCGLRKRDRRSGSALPTSWRKVAFKVEICKVKTFLRHHDVCTKSLRHRTSERMSWYRIHGVM</sequence>
<dbReference type="Gramene" id="Mp5g11950.1">
    <property type="protein sequence ID" value="Mp5g11950.1.cds"/>
    <property type="gene ID" value="Mp5g11950"/>
</dbReference>
<evidence type="ECO:0000313" key="1">
    <source>
        <dbReference type="EMBL" id="PTQ29344.1"/>
    </source>
</evidence>
<dbReference type="AlphaFoldDB" id="A0A2R6W663"/>
<dbReference type="Proteomes" id="UP000244005">
    <property type="component" value="Unassembled WGS sequence"/>
</dbReference>
<evidence type="ECO:0000313" key="2">
    <source>
        <dbReference type="Proteomes" id="UP000244005"/>
    </source>
</evidence>
<keyword evidence="2" id="KW-1185">Reference proteome</keyword>
<accession>A0A2R6W663</accession>
<protein>
    <submittedName>
        <fullName evidence="1">Uncharacterized protein</fullName>
    </submittedName>
</protein>
<reference evidence="2" key="1">
    <citation type="journal article" date="2017" name="Cell">
        <title>Insights into land plant evolution garnered from the Marchantia polymorpha genome.</title>
        <authorList>
            <person name="Bowman J.L."/>
            <person name="Kohchi T."/>
            <person name="Yamato K.T."/>
            <person name="Jenkins J."/>
            <person name="Shu S."/>
            <person name="Ishizaki K."/>
            <person name="Yamaoka S."/>
            <person name="Nishihama R."/>
            <person name="Nakamura Y."/>
            <person name="Berger F."/>
            <person name="Adam C."/>
            <person name="Aki S.S."/>
            <person name="Althoff F."/>
            <person name="Araki T."/>
            <person name="Arteaga-Vazquez M.A."/>
            <person name="Balasubrmanian S."/>
            <person name="Barry K."/>
            <person name="Bauer D."/>
            <person name="Boehm C.R."/>
            <person name="Briginshaw L."/>
            <person name="Caballero-Perez J."/>
            <person name="Catarino B."/>
            <person name="Chen F."/>
            <person name="Chiyoda S."/>
            <person name="Chovatia M."/>
            <person name="Davies K.M."/>
            <person name="Delmans M."/>
            <person name="Demura T."/>
            <person name="Dierschke T."/>
            <person name="Dolan L."/>
            <person name="Dorantes-Acosta A.E."/>
            <person name="Eklund D.M."/>
            <person name="Florent S.N."/>
            <person name="Flores-Sandoval E."/>
            <person name="Fujiyama A."/>
            <person name="Fukuzawa H."/>
            <person name="Galik B."/>
            <person name="Grimanelli D."/>
            <person name="Grimwood J."/>
            <person name="Grossniklaus U."/>
            <person name="Hamada T."/>
            <person name="Haseloff J."/>
            <person name="Hetherington A.J."/>
            <person name="Higo A."/>
            <person name="Hirakawa Y."/>
            <person name="Hundley H.N."/>
            <person name="Ikeda Y."/>
            <person name="Inoue K."/>
            <person name="Inoue S.I."/>
            <person name="Ishida S."/>
            <person name="Jia Q."/>
            <person name="Kakita M."/>
            <person name="Kanazawa T."/>
            <person name="Kawai Y."/>
            <person name="Kawashima T."/>
            <person name="Kennedy M."/>
            <person name="Kinose K."/>
            <person name="Kinoshita T."/>
            <person name="Kohara Y."/>
            <person name="Koide E."/>
            <person name="Komatsu K."/>
            <person name="Kopischke S."/>
            <person name="Kubo M."/>
            <person name="Kyozuka J."/>
            <person name="Lagercrantz U."/>
            <person name="Lin S.S."/>
            <person name="Lindquist E."/>
            <person name="Lipzen A.M."/>
            <person name="Lu C.W."/>
            <person name="De Luna E."/>
            <person name="Martienssen R.A."/>
            <person name="Minamino N."/>
            <person name="Mizutani M."/>
            <person name="Mizutani M."/>
            <person name="Mochizuki N."/>
            <person name="Monte I."/>
            <person name="Mosher R."/>
            <person name="Nagasaki H."/>
            <person name="Nakagami H."/>
            <person name="Naramoto S."/>
            <person name="Nishitani K."/>
            <person name="Ohtani M."/>
            <person name="Okamoto T."/>
            <person name="Okumura M."/>
            <person name="Phillips J."/>
            <person name="Pollak B."/>
            <person name="Reinders A."/>
            <person name="Rovekamp M."/>
            <person name="Sano R."/>
            <person name="Sawa S."/>
            <person name="Schmid M.W."/>
            <person name="Shirakawa M."/>
            <person name="Solano R."/>
            <person name="Spunde A."/>
            <person name="Suetsugu N."/>
            <person name="Sugano S."/>
            <person name="Sugiyama A."/>
            <person name="Sun R."/>
            <person name="Suzuki Y."/>
            <person name="Takenaka M."/>
            <person name="Takezawa D."/>
            <person name="Tomogane H."/>
            <person name="Tsuzuki M."/>
            <person name="Ueda T."/>
            <person name="Umeda M."/>
            <person name="Ward J.M."/>
            <person name="Watanabe Y."/>
            <person name="Yazaki K."/>
            <person name="Yokoyama R."/>
            <person name="Yoshitake Y."/>
            <person name="Yotsui I."/>
            <person name="Zachgo S."/>
            <person name="Schmutz J."/>
        </authorList>
    </citation>
    <scope>NUCLEOTIDE SEQUENCE [LARGE SCALE GENOMIC DNA]</scope>
    <source>
        <strain evidence="2">Tak-1</strain>
    </source>
</reference>
<gene>
    <name evidence="1" type="ORF">MARPO_0143s0024</name>
</gene>
<proteinExistence type="predicted"/>
<dbReference type="EMBL" id="KZ772813">
    <property type="protein sequence ID" value="PTQ29344.1"/>
    <property type="molecule type" value="Genomic_DNA"/>
</dbReference>